<accession>A0ABT1A5L8</accession>
<keyword evidence="4" id="KW-1185">Reference proteome</keyword>
<feature type="transmembrane region" description="Helical" evidence="2">
    <location>
        <begin position="165"/>
        <end position="191"/>
    </location>
</feature>
<feature type="compositionally biased region" description="Pro residues" evidence="1">
    <location>
        <begin position="26"/>
        <end position="43"/>
    </location>
</feature>
<feature type="transmembrane region" description="Helical" evidence="2">
    <location>
        <begin position="139"/>
        <end position="159"/>
    </location>
</feature>
<feature type="region of interest" description="Disordered" evidence="1">
    <location>
        <begin position="1"/>
        <end position="49"/>
    </location>
</feature>
<evidence type="ECO:0000313" key="3">
    <source>
        <dbReference type="EMBL" id="MCO1658299.1"/>
    </source>
</evidence>
<organism evidence="3 4">
    <name type="scientific">Pseudonocardia humida</name>
    <dbReference type="NCBI Taxonomy" id="2800819"/>
    <lineage>
        <taxon>Bacteria</taxon>
        <taxon>Bacillati</taxon>
        <taxon>Actinomycetota</taxon>
        <taxon>Actinomycetes</taxon>
        <taxon>Pseudonocardiales</taxon>
        <taxon>Pseudonocardiaceae</taxon>
        <taxon>Pseudonocardia</taxon>
    </lineage>
</organism>
<gene>
    <name evidence="3" type="ORF">KDL28_24865</name>
</gene>
<sequence length="196" mass="20014">MSTGPGDPMTEAPTTSLDAIGRPPERPPQPPSRPRFEFRPPPSAERTPRPSVLTASSLLWLVAAGALLLAVVLPLVGVGDLWADVTATVARDFPNESPTTRDRAVAALTAGLVGSGVLLALLEGGAAAALRSGRSGARILLALLLALTAVHGLVMIGFATPLSSAMLGAGVALGLVAAVLMFLPGTTAWLAQPRRH</sequence>
<dbReference type="RefSeq" id="WP_252442114.1">
    <property type="nucleotide sequence ID" value="NZ_JAGSOV010000053.1"/>
</dbReference>
<feature type="transmembrane region" description="Helical" evidence="2">
    <location>
        <begin position="103"/>
        <end position="127"/>
    </location>
</feature>
<keyword evidence="2" id="KW-0472">Membrane</keyword>
<reference evidence="3" key="1">
    <citation type="submission" date="2021-04" db="EMBL/GenBank/DDBJ databases">
        <title>Pseudonocardia sp. nov., isolated from sandy soil of mangrove forest.</title>
        <authorList>
            <person name="Zan Z."/>
            <person name="Huang R."/>
            <person name="Liu W."/>
        </authorList>
    </citation>
    <scope>NUCLEOTIDE SEQUENCE</scope>
    <source>
        <strain evidence="3">S2-4</strain>
    </source>
</reference>
<evidence type="ECO:0000256" key="2">
    <source>
        <dbReference type="SAM" id="Phobius"/>
    </source>
</evidence>
<dbReference type="Proteomes" id="UP001165283">
    <property type="component" value="Unassembled WGS sequence"/>
</dbReference>
<keyword evidence="2" id="KW-0812">Transmembrane</keyword>
<proteinExistence type="predicted"/>
<comment type="caution">
    <text evidence="3">The sequence shown here is derived from an EMBL/GenBank/DDBJ whole genome shotgun (WGS) entry which is preliminary data.</text>
</comment>
<evidence type="ECO:0000256" key="1">
    <source>
        <dbReference type="SAM" id="MobiDB-lite"/>
    </source>
</evidence>
<keyword evidence="2" id="KW-1133">Transmembrane helix</keyword>
<protein>
    <submittedName>
        <fullName evidence="3">Uncharacterized protein</fullName>
    </submittedName>
</protein>
<evidence type="ECO:0000313" key="4">
    <source>
        <dbReference type="Proteomes" id="UP001165283"/>
    </source>
</evidence>
<feature type="transmembrane region" description="Helical" evidence="2">
    <location>
        <begin position="58"/>
        <end position="83"/>
    </location>
</feature>
<dbReference type="EMBL" id="JAGSOV010000053">
    <property type="protein sequence ID" value="MCO1658299.1"/>
    <property type="molecule type" value="Genomic_DNA"/>
</dbReference>
<name>A0ABT1A5L8_9PSEU</name>